<dbReference type="STRING" id="1797768.A3C59_03460"/>
<dbReference type="SUPFAM" id="SSF53335">
    <property type="entry name" value="S-adenosyl-L-methionine-dependent methyltransferases"/>
    <property type="match status" value="1"/>
</dbReference>
<dbReference type="EMBL" id="MFCV01000044">
    <property type="protein sequence ID" value="OGE30747.1"/>
    <property type="molecule type" value="Genomic_DNA"/>
</dbReference>
<gene>
    <name evidence="2" type="ORF">A3C59_03460</name>
</gene>
<feature type="domain" description="Methyltransferase" evidence="1">
    <location>
        <begin position="88"/>
        <end position="157"/>
    </location>
</feature>
<proteinExistence type="predicted"/>
<evidence type="ECO:0000313" key="3">
    <source>
        <dbReference type="Proteomes" id="UP000176902"/>
    </source>
</evidence>
<dbReference type="Proteomes" id="UP000176902">
    <property type="component" value="Unassembled WGS sequence"/>
</dbReference>
<organism evidence="2 3">
    <name type="scientific">Candidatus Daviesbacteria bacterium RIFCSPHIGHO2_02_FULL_36_13</name>
    <dbReference type="NCBI Taxonomy" id="1797768"/>
    <lineage>
        <taxon>Bacteria</taxon>
        <taxon>Candidatus Daviesiibacteriota</taxon>
    </lineage>
</organism>
<dbReference type="InterPro" id="IPR029063">
    <property type="entry name" value="SAM-dependent_MTases_sf"/>
</dbReference>
<protein>
    <recommendedName>
        <fullName evidence="1">Methyltransferase domain-containing protein</fullName>
    </recommendedName>
</protein>
<accession>A0A1F5JQ40</accession>
<dbReference type="CDD" id="cd02440">
    <property type="entry name" value="AdoMet_MTases"/>
    <property type="match status" value="1"/>
</dbReference>
<comment type="caution">
    <text evidence="2">The sequence shown here is derived from an EMBL/GenBank/DDBJ whole genome shotgun (WGS) entry which is preliminary data.</text>
</comment>
<evidence type="ECO:0000259" key="1">
    <source>
        <dbReference type="Pfam" id="PF13847"/>
    </source>
</evidence>
<name>A0A1F5JQ40_9BACT</name>
<evidence type="ECO:0000313" key="2">
    <source>
        <dbReference type="EMBL" id="OGE30747.1"/>
    </source>
</evidence>
<dbReference type="AlphaFoldDB" id="A0A1F5JQ40"/>
<reference evidence="2 3" key="1">
    <citation type="journal article" date="2016" name="Nat. Commun.">
        <title>Thousands of microbial genomes shed light on interconnected biogeochemical processes in an aquifer system.</title>
        <authorList>
            <person name="Anantharaman K."/>
            <person name="Brown C.T."/>
            <person name="Hug L.A."/>
            <person name="Sharon I."/>
            <person name="Castelle C.J."/>
            <person name="Probst A.J."/>
            <person name="Thomas B.C."/>
            <person name="Singh A."/>
            <person name="Wilkins M.J."/>
            <person name="Karaoz U."/>
            <person name="Brodie E.L."/>
            <person name="Williams K.H."/>
            <person name="Hubbard S.S."/>
            <person name="Banfield J.F."/>
        </authorList>
    </citation>
    <scope>NUCLEOTIDE SEQUENCE [LARGE SCALE GENOMIC DNA]</scope>
</reference>
<sequence>MIDRKPEIQRSIPDSPIRRMFATMHGDEELLDVHSIDEVLGLPPLGDDQESFAGKSYILTPEGRNEYVLYQGTDYNLIRQGVRWINPDSSDVVYDLGSGYGRFCLYGALTTDARWKGIEIVQPRVEVAQSAQRRLELPNAEFIQGNVAEQDLTDGTVFYIYNSLSSETLEEVLGVLQDLSTKKSIRILSHWTWYTHEIPSWLKVLEEVPDDPFFMLAPK</sequence>
<dbReference type="InterPro" id="IPR025714">
    <property type="entry name" value="Methyltranfer_dom"/>
</dbReference>
<dbReference type="Gene3D" id="3.40.50.150">
    <property type="entry name" value="Vaccinia Virus protein VP39"/>
    <property type="match status" value="1"/>
</dbReference>
<dbReference type="Pfam" id="PF13847">
    <property type="entry name" value="Methyltransf_31"/>
    <property type="match status" value="1"/>
</dbReference>